<evidence type="ECO:0000256" key="3">
    <source>
        <dbReference type="ARBA" id="ARBA00022771"/>
    </source>
</evidence>
<dbReference type="STRING" id="870435.A0A0C3KPN9"/>
<keyword evidence="1" id="KW-0479">Metal-binding</keyword>
<evidence type="ECO:0000313" key="8">
    <source>
        <dbReference type="EMBL" id="KIO11577.1"/>
    </source>
</evidence>
<dbReference type="GO" id="GO:0000981">
    <property type="term" value="F:DNA-binding transcription factor activity, RNA polymerase II-specific"/>
    <property type="evidence" value="ECO:0007669"/>
    <property type="project" value="TreeGrafter"/>
</dbReference>
<dbReference type="Gene3D" id="3.30.160.60">
    <property type="entry name" value="Classic Zinc Finger"/>
    <property type="match status" value="2"/>
</dbReference>
<dbReference type="Proteomes" id="UP000054217">
    <property type="component" value="Unassembled WGS sequence"/>
</dbReference>
<dbReference type="HOGENOM" id="CLU_399582_0_0_1"/>
<dbReference type="PROSITE" id="PS00028">
    <property type="entry name" value="ZINC_FINGER_C2H2_1"/>
    <property type="match status" value="6"/>
</dbReference>
<feature type="compositionally biased region" description="Low complexity" evidence="6">
    <location>
        <begin position="615"/>
        <end position="638"/>
    </location>
</feature>
<dbReference type="PANTHER" id="PTHR24379:SF127">
    <property type="entry name" value="BLOODY FINGERS-RELATED"/>
    <property type="match status" value="1"/>
</dbReference>
<proteinExistence type="predicted"/>
<dbReference type="GO" id="GO:0008270">
    <property type="term" value="F:zinc ion binding"/>
    <property type="evidence" value="ECO:0007669"/>
    <property type="project" value="UniProtKB-KW"/>
</dbReference>
<evidence type="ECO:0000256" key="2">
    <source>
        <dbReference type="ARBA" id="ARBA00022737"/>
    </source>
</evidence>
<protein>
    <recommendedName>
        <fullName evidence="7">C2H2-type domain-containing protein</fullName>
    </recommendedName>
</protein>
<dbReference type="OrthoDB" id="6105938at2759"/>
<dbReference type="PANTHER" id="PTHR24379">
    <property type="entry name" value="KRAB AND ZINC FINGER DOMAIN-CONTAINING"/>
    <property type="match status" value="1"/>
</dbReference>
<sequence>MFTCTHCPNKKFSKIDALYDHQTSKHSRIVGSCPLCEARFPSRTALVKEHFIEHMLRCGACGKGFGTGEALQSHRQSKHPGIPTFPSAKSKPVETGDTGSTALSLKRLAFPCSHCESSFYSMEAFLEHQADSHSIPCNYCDHQFPTYATRDQHEALHLKYKCKHCDWKFASENTLDQHVSDLHSSKCNHCGSQLSSVAARNEHYKSCKLATRFCYTCTPCNRKFSSATALHAHGMTTHRYGIWTSAISVANSTASSSQSVRNTSPVAASVSGYTGEHSLASPTSDPEGQGVLDTQPHGGDIEVATEEDQTASCCPSCRIIYESYEDFRTHTCEFRKMEIPLHCTYCYSRFVDGASLENHLAERDSFSCTVCNVQFCSDDLLRDHIETHPKCRKCEASFADETELYRVGFIFQFFVVPAEESYNTQHTEVEHPVVVCWDCGGAVVSQESLDLHYASEHPSCTICGSVMESSDMLPKHLENEHGIAQAANADTSSSSVTACGSVGSHIWDHNNICSSSQGSTPSFTSLLTQASSDEGYITTSSTLSVSSDGMAHSGADNSATRMQSFRDDKDSPTPFRSSRDLSPSHGYAESNPSFSVEYVRAEDNHVQVLNGDARSSPSSSTRSPGELSSSASSLNSESIVDPRESVLEPKKEYKLSAGQPSGREFRFHCRICSRDPCEDFSMIACSAVPNIGVYYLPPVSKGAGHWKNTHIM</sequence>
<evidence type="ECO:0000256" key="1">
    <source>
        <dbReference type="ARBA" id="ARBA00022723"/>
    </source>
</evidence>
<feature type="region of interest" description="Disordered" evidence="6">
    <location>
        <begin position="544"/>
        <end position="590"/>
    </location>
</feature>
<evidence type="ECO:0000256" key="5">
    <source>
        <dbReference type="PROSITE-ProRule" id="PRU00042"/>
    </source>
</evidence>
<feature type="domain" description="C2H2-type" evidence="7">
    <location>
        <begin position="215"/>
        <end position="238"/>
    </location>
</feature>
<keyword evidence="4" id="KW-0862">Zinc</keyword>
<dbReference type="AlphaFoldDB" id="A0A0C3KPN9"/>
<evidence type="ECO:0000313" key="9">
    <source>
        <dbReference type="Proteomes" id="UP000054217"/>
    </source>
</evidence>
<evidence type="ECO:0000256" key="6">
    <source>
        <dbReference type="SAM" id="MobiDB-lite"/>
    </source>
</evidence>
<dbReference type="GO" id="GO:0005634">
    <property type="term" value="C:nucleus"/>
    <property type="evidence" value="ECO:0007669"/>
    <property type="project" value="TreeGrafter"/>
</dbReference>
<accession>A0A0C3KPN9</accession>
<feature type="region of interest" description="Disordered" evidence="6">
    <location>
        <begin position="72"/>
        <end position="96"/>
    </location>
</feature>
<dbReference type="SMART" id="SM00355">
    <property type="entry name" value="ZnF_C2H2"/>
    <property type="match status" value="12"/>
</dbReference>
<feature type="region of interest" description="Disordered" evidence="6">
    <location>
        <begin position="273"/>
        <end position="299"/>
    </location>
</feature>
<dbReference type="InterPro" id="IPR013087">
    <property type="entry name" value="Znf_C2H2_type"/>
</dbReference>
<keyword evidence="2" id="KW-0677">Repeat</keyword>
<keyword evidence="3 5" id="KW-0863">Zinc-finger</keyword>
<feature type="domain" description="C2H2-type" evidence="7">
    <location>
        <begin position="160"/>
        <end position="188"/>
    </location>
</feature>
<evidence type="ECO:0000256" key="4">
    <source>
        <dbReference type="ARBA" id="ARBA00022833"/>
    </source>
</evidence>
<dbReference type="InParanoid" id="A0A0C3KPN9"/>
<reference evidence="9" key="2">
    <citation type="submission" date="2015-01" db="EMBL/GenBank/DDBJ databases">
        <title>Evolutionary Origins and Diversification of the Mycorrhizal Mutualists.</title>
        <authorList>
            <consortium name="DOE Joint Genome Institute"/>
            <consortium name="Mycorrhizal Genomics Consortium"/>
            <person name="Kohler A."/>
            <person name="Kuo A."/>
            <person name="Nagy L.G."/>
            <person name="Floudas D."/>
            <person name="Copeland A."/>
            <person name="Barry K.W."/>
            <person name="Cichocki N."/>
            <person name="Veneault-Fourrey C."/>
            <person name="LaButti K."/>
            <person name="Lindquist E.A."/>
            <person name="Lipzen A."/>
            <person name="Lundell T."/>
            <person name="Morin E."/>
            <person name="Murat C."/>
            <person name="Riley R."/>
            <person name="Ohm R."/>
            <person name="Sun H."/>
            <person name="Tunlid A."/>
            <person name="Henrissat B."/>
            <person name="Grigoriev I.V."/>
            <person name="Hibbett D.S."/>
            <person name="Martin F."/>
        </authorList>
    </citation>
    <scope>NUCLEOTIDE SEQUENCE [LARGE SCALE GENOMIC DNA]</scope>
    <source>
        <strain evidence="9">Marx 270</strain>
    </source>
</reference>
<feature type="region of interest" description="Disordered" evidence="6">
    <location>
        <begin position="610"/>
        <end position="645"/>
    </location>
</feature>
<reference evidence="8 9" key="1">
    <citation type="submission" date="2014-04" db="EMBL/GenBank/DDBJ databases">
        <authorList>
            <consortium name="DOE Joint Genome Institute"/>
            <person name="Kuo A."/>
            <person name="Kohler A."/>
            <person name="Costa M.D."/>
            <person name="Nagy L.G."/>
            <person name="Floudas D."/>
            <person name="Copeland A."/>
            <person name="Barry K.W."/>
            <person name="Cichocki N."/>
            <person name="Veneault-Fourrey C."/>
            <person name="LaButti K."/>
            <person name="Lindquist E.A."/>
            <person name="Lipzen A."/>
            <person name="Lundell T."/>
            <person name="Morin E."/>
            <person name="Murat C."/>
            <person name="Sun H."/>
            <person name="Tunlid A."/>
            <person name="Henrissat B."/>
            <person name="Grigoriev I.V."/>
            <person name="Hibbett D.S."/>
            <person name="Martin F."/>
            <person name="Nordberg H.P."/>
            <person name="Cantor M.N."/>
            <person name="Hua S.X."/>
        </authorList>
    </citation>
    <scope>NUCLEOTIDE SEQUENCE [LARGE SCALE GENOMIC DNA]</scope>
    <source>
        <strain evidence="8 9">Marx 270</strain>
    </source>
</reference>
<organism evidence="8 9">
    <name type="scientific">Pisolithus tinctorius Marx 270</name>
    <dbReference type="NCBI Taxonomy" id="870435"/>
    <lineage>
        <taxon>Eukaryota</taxon>
        <taxon>Fungi</taxon>
        <taxon>Dikarya</taxon>
        <taxon>Basidiomycota</taxon>
        <taxon>Agaricomycotina</taxon>
        <taxon>Agaricomycetes</taxon>
        <taxon>Agaricomycetidae</taxon>
        <taxon>Boletales</taxon>
        <taxon>Sclerodermatineae</taxon>
        <taxon>Pisolithaceae</taxon>
        <taxon>Pisolithus</taxon>
    </lineage>
</organism>
<keyword evidence="9" id="KW-1185">Reference proteome</keyword>
<gene>
    <name evidence="8" type="ORF">M404DRAFT_790671</name>
</gene>
<feature type="domain" description="C2H2-type" evidence="7">
    <location>
        <begin position="366"/>
        <end position="393"/>
    </location>
</feature>
<dbReference type="EMBL" id="KN831949">
    <property type="protein sequence ID" value="KIO11577.1"/>
    <property type="molecule type" value="Genomic_DNA"/>
</dbReference>
<dbReference type="GO" id="GO:0000977">
    <property type="term" value="F:RNA polymerase II transcription regulatory region sequence-specific DNA binding"/>
    <property type="evidence" value="ECO:0007669"/>
    <property type="project" value="TreeGrafter"/>
</dbReference>
<name>A0A0C3KPN9_PISTI</name>
<evidence type="ECO:0000259" key="7">
    <source>
        <dbReference type="PROSITE" id="PS50157"/>
    </source>
</evidence>
<feature type="domain" description="C2H2-type" evidence="7">
    <location>
        <begin position="56"/>
        <end position="84"/>
    </location>
</feature>
<dbReference type="PROSITE" id="PS50157">
    <property type="entry name" value="ZINC_FINGER_C2H2_2"/>
    <property type="match status" value="5"/>
</dbReference>
<feature type="domain" description="C2H2-type" evidence="7">
    <location>
        <begin position="110"/>
        <end position="134"/>
    </location>
</feature>